<dbReference type="PANTHER" id="PTHR41299:SF1">
    <property type="entry name" value="THIAMINE PYROPHOSPHOKINASE"/>
    <property type="match status" value="1"/>
</dbReference>
<dbReference type="PANTHER" id="PTHR41299">
    <property type="entry name" value="THIAMINE PYROPHOSPHOKINASE"/>
    <property type="match status" value="1"/>
</dbReference>
<evidence type="ECO:0000259" key="6">
    <source>
        <dbReference type="SMART" id="SM00983"/>
    </source>
</evidence>
<evidence type="ECO:0000256" key="3">
    <source>
        <dbReference type="ARBA" id="ARBA00022777"/>
    </source>
</evidence>
<evidence type="ECO:0000256" key="5">
    <source>
        <dbReference type="NCBIfam" id="TIGR01378"/>
    </source>
</evidence>
<organism evidence="7 8">
    <name type="scientific">Liquorilactobacillus capillatus DSM 19910</name>
    <dbReference type="NCBI Taxonomy" id="1423731"/>
    <lineage>
        <taxon>Bacteria</taxon>
        <taxon>Bacillati</taxon>
        <taxon>Bacillota</taxon>
        <taxon>Bacilli</taxon>
        <taxon>Lactobacillales</taxon>
        <taxon>Lactobacillaceae</taxon>
        <taxon>Liquorilactobacillus</taxon>
    </lineage>
</organism>
<proteinExistence type="predicted"/>
<evidence type="ECO:0000313" key="8">
    <source>
        <dbReference type="Proteomes" id="UP000051621"/>
    </source>
</evidence>
<dbReference type="GO" id="GO:0006772">
    <property type="term" value="P:thiamine metabolic process"/>
    <property type="evidence" value="ECO:0007669"/>
    <property type="project" value="UniProtKB-UniRule"/>
</dbReference>
<accession>A0A0R1LYR4</accession>
<evidence type="ECO:0000313" key="7">
    <source>
        <dbReference type="EMBL" id="KRL00718.1"/>
    </source>
</evidence>
<dbReference type="Gene3D" id="3.40.50.10240">
    <property type="entry name" value="Thiamin pyrophosphokinase, catalytic domain"/>
    <property type="match status" value="1"/>
</dbReference>
<reference evidence="7 8" key="1">
    <citation type="journal article" date="2015" name="Genome Announc.">
        <title>Expanding the biotechnology potential of lactobacilli through comparative genomics of 213 strains and associated genera.</title>
        <authorList>
            <person name="Sun Z."/>
            <person name="Harris H.M."/>
            <person name="McCann A."/>
            <person name="Guo C."/>
            <person name="Argimon S."/>
            <person name="Zhang W."/>
            <person name="Yang X."/>
            <person name="Jeffery I.B."/>
            <person name="Cooney J.C."/>
            <person name="Kagawa T.F."/>
            <person name="Liu W."/>
            <person name="Song Y."/>
            <person name="Salvetti E."/>
            <person name="Wrobel A."/>
            <person name="Rasinkangas P."/>
            <person name="Parkhill J."/>
            <person name="Rea M.C."/>
            <person name="O'Sullivan O."/>
            <person name="Ritari J."/>
            <person name="Douillard F.P."/>
            <person name="Paul Ross R."/>
            <person name="Yang R."/>
            <person name="Briner A.E."/>
            <person name="Felis G.E."/>
            <person name="de Vos W.M."/>
            <person name="Barrangou R."/>
            <person name="Klaenhammer T.R."/>
            <person name="Caufield P.W."/>
            <person name="Cui Y."/>
            <person name="Zhang H."/>
            <person name="O'Toole P.W."/>
        </authorList>
    </citation>
    <scope>NUCLEOTIDE SEQUENCE [LARGE SCALE GENOMIC DNA]</scope>
    <source>
        <strain evidence="7 8">DSM 19910</strain>
    </source>
</reference>
<dbReference type="InterPro" id="IPR053149">
    <property type="entry name" value="TPK"/>
</dbReference>
<gene>
    <name evidence="7" type="ORF">FC81_GL001892</name>
</gene>
<keyword evidence="3 7" id="KW-0418">Kinase</keyword>
<dbReference type="InterPro" id="IPR007373">
    <property type="entry name" value="Thiamin_PyroPKinase_B1-bd"/>
</dbReference>
<dbReference type="Pfam" id="PF04265">
    <property type="entry name" value="TPK_B1_binding"/>
    <property type="match status" value="1"/>
</dbReference>
<dbReference type="CDD" id="cd07995">
    <property type="entry name" value="TPK"/>
    <property type="match status" value="1"/>
</dbReference>
<dbReference type="GO" id="GO:0030975">
    <property type="term" value="F:thiamine binding"/>
    <property type="evidence" value="ECO:0007669"/>
    <property type="project" value="InterPro"/>
</dbReference>
<protein>
    <recommendedName>
        <fullName evidence="5">Thiamine diphosphokinase</fullName>
        <ecNumber evidence="5">2.7.6.2</ecNumber>
    </recommendedName>
</protein>
<sequence length="218" mass="24883">MNEIEINLLVGGPVCEWPPTLFEGDQKNKKWVGADRGALYLSERGIKPEFVIGDFDSATMEEKQAIKDTCAEIITAKPEKDDTDTELAVKEIIRRYTSCKINIYGATGGRLDHLLANLFFVLREPFYKKLQKIRLYDKQNTVCFFTPGNYQLKKETDKRYLAFVLLTAVTELSLYDEKYRLDKKSFSFPVSLASNEFEGPTATFSFKKGVICVIQSKD</sequence>
<dbReference type="STRING" id="1423731.FC81_GL001892"/>
<dbReference type="Pfam" id="PF04263">
    <property type="entry name" value="TPK_catalytic"/>
    <property type="match status" value="1"/>
</dbReference>
<dbReference type="GO" id="GO:0016301">
    <property type="term" value="F:kinase activity"/>
    <property type="evidence" value="ECO:0007669"/>
    <property type="project" value="UniProtKB-KW"/>
</dbReference>
<keyword evidence="1" id="KW-0808">Transferase</keyword>
<dbReference type="InterPro" id="IPR006282">
    <property type="entry name" value="Thi_PPkinase"/>
</dbReference>
<keyword evidence="2" id="KW-0547">Nucleotide-binding</keyword>
<dbReference type="GO" id="GO:0005524">
    <property type="term" value="F:ATP binding"/>
    <property type="evidence" value="ECO:0007669"/>
    <property type="project" value="UniProtKB-KW"/>
</dbReference>
<dbReference type="Proteomes" id="UP000051621">
    <property type="component" value="Unassembled WGS sequence"/>
</dbReference>
<keyword evidence="4" id="KW-0067">ATP-binding</keyword>
<keyword evidence="8" id="KW-1185">Reference proteome</keyword>
<dbReference type="PATRIC" id="fig|1423731.3.peg.1943"/>
<evidence type="ECO:0000256" key="1">
    <source>
        <dbReference type="ARBA" id="ARBA00022679"/>
    </source>
</evidence>
<dbReference type="GO" id="GO:0009229">
    <property type="term" value="P:thiamine diphosphate biosynthetic process"/>
    <property type="evidence" value="ECO:0007669"/>
    <property type="project" value="InterPro"/>
</dbReference>
<feature type="domain" description="Thiamin pyrophosphokinase thiamin-binding" evidence="6">
    <location>
        <begin position="148"/>
        <end position="211"/>
    </location>
</feature>
<dbReference type="NCBIfam" id="TIGR01378">
    <property type="entry name" value="thi_PPkinase"/>
    <property type="match status" value="1"/>
</dbReference>
<dbReference type="EMBL" id="AZEF01000035">
    <property type="protein sequence ID" value="KRL00718.1"/>
    <property type="molecule type" value="Genomic_DNA"/>
</dbReference>
<evidence type="ECO:0000256" key="4">
    <source>
        <dbReference type="ARBA" id="ARBA00022840"/>
    </source>
</evidence>
<dbReference type="SMART" id="SM00983">
    <property type="entry name" value="TPK_B1_binding"/>
    <property type="match status" value="1"/>
</dbReference>
<name>A0A0R1LYR4_9LACO</name>
<dbReference type="SUPFAM" id="SSF63999">
    <property type="entry name" value="Thiamin pyrophosphokinase, catalytic domain"/>
    <property type="match status" value="1"/>
</dbReference>
<dbReference type="InterPro" id="IPR036759">
    <property type="entry name" value="TPK_catalytic_sf"/>
</dbReference>
<dbReference type="InterPro" id="IPR007371">
    <property type="entry name" value="TPK_catalytic"/>
</dbReference>
<dbReference type="AlphaFoldDB" id="A0A0R1LYR4"/>
<comment type="caution">
    <text evidence="7">The sequence shown here is derived from an EMBL/GenBank/DDBJ whole genome shotgun (WGS) entry which is preliminary data.</text>
</comment>
<evidence type="ECO:0000256" key="2">
    <source>
        <dbReference type="ARBA" id="ARBA00022741"/>
    </source>
</evidence>
<dbReference type="EC" id="2.7.6.2" evidence="5"/>
<dbReference type="GO" id="GO:0004788">
    <property type="term" value="F:thiamine diphosphokinase activity"/>
    <property type="evidence" value="ECO:0007669"/>
    <property type="project" value="UniProtKB-UniRule"/>
</dbReference>